<dbReference type="EMBL" id="JAYMYQ010000002">
    <property type="protein sequence ID" value="KAK7349887.1"/>
    <property type="molecule type" value="Genomic_DNA"/>
</dbReference>
<evidence type="ECO:0000313" key="1">
    <source>
        <dbReference type="EMBL" id="KAK7349887.1"/>
    </source>
</evidence>
<protein>
    <submittedName>
        <fullName evidence="1">Uncharacterized protein</fullName>
    </submittedName>
</protein>
<proteinExistence type="predicted"/>
<gene>
    <name evidence="1" type="ORF">VNO77_07709</name>
</gene>
<dbReference type="Proteomes" id="UP001367508">
    <property type="component" value="Unassembled WGS sequence"/>
</dbReference>
<evidence type="ECO:0000313" key="2">
    <source>
        <dbReference type="Proteomes" id="UP001367508"/>
    </source>
</evidence>
<dbReference type="AlphaFoldDB" id="A0AAN9M8N5"/>
<organism evidence="1 2">
    <name type="scientific">Canavalia gladiata</name>
    <name type="common">Sword bean</name>
    <name type="synonym">Dolichos gladiatus</name>
    <dbReference type="NCBI Taxonomy" id="3824"/>
    <lineage>
        <taxon>Eukaryota</taxon>
        <taxon>Viridiplantae</taxon>
        <taxon>Streptophyta</taxon>
        <taxon>Embryophyta</taxon>
        <taxon>Tracheophyta</taxon>
        <taxon>Spermatophyta</taxon>
        <taxon>Magnoliopsida</taxon>
        <taxon>eudicotyledons</taxon>
        <taxon>Gunneridae</taxon>
        <taxon>Pentapetalae</taxon>
        <taxon>rosids</taxon>
        <taxon>fabids</taxon>
        <taxon>Fabales</taxon>
        <taxon>Fabaceae</taxon>
        <taxon>Papilionoideae</taxon>
        <taxon>50 kb inversion clade</taxon>
        <taxon>NPAAA clade</taxon>
        <taxon>indigoferoid/millettioid clade</taxon>
        <taxon>Phaseoleae</taxon>
        <taxon>Canavalia</taxon>
    </lineage>
</organism>
<comment type="caution">
    <text evidence="1">The sequence shown here is derived from an EMBL/GenBank/DDBJ whole genome shotgun (WGS) entry which is preliminary data.</text>
</comment>
<accession>A0AAN9M8N5</accession>
<keyword evidence="2" id="KW-1185">Reference proteome</keyword>
<name>A0AAN9M8N5_CANGL</name>
<reference evidence="1 2" key="1">
    <citation type="submission" date="2024-01" db="EMBL/GenBank/DDBJ databases">
        <title>The genomes of 5 underutilized Papilionoideae crops provide insights into root nodulation and disease resistanc.</title>
        <authorList>
            <person name="Jiang F."/>
        </authorList>
    </citation>
    <scope>NUCLEOTIDE SEQUENCE [LARGE SCALE GENOMIC DNA]</scope>
    <source>
        <strain evidence="1">LVBAO_FW01</strain>
        <tissue evidence="1">Leaves</tissue>
    </source>
</reference>
<sequence>MFMTCTTECLFPFLRRGTRLQVSWIACFPISSLGSVAAAIKSRGSCENFDGSLRPKLPSTFVAPKIFKSSMLLSDHSGTRTFYYGLSSDYGFE</sequence>